<name>A0A3D8GLN5_9BACI</name>
<keyword evidence="1" id="KW-0472">Membrane</keyword>
<dbReference type="EMBL" id="QNQT01000013">
    <property type="protein sequence ID" value="RDU35129.1"/>
    <property type="molecule type" value="Genomic_DNA"/>
</dbReference>
<organism evidence="2 3">
    <name type="scientific">Neobacillus piezotolerans</name>
    <dbReference type="NCBI Taxonomy" id="2259171"/>
    <lineage>
        <taxon>Bacteria</taxon>
        <taxon>Bacillati</taxon>
        <taxon>Bacillota</taxon>
        <taxon>Bacilli</taxon>
        <taxon>Bacillales</taxon>
        <taxon>Bacillaceae</taxon>
        <taxon>Neobacillus</taxon>
    </lineage>
</organism>
<sequence length="168" mass="18929">MVMEAGRYALPMNIQQREPERFAGIWNDKGLSLAEMVIALAAFCIIAFLLVPSVSVIKSNRELASNRLQEMEWDVFLNQAKKELRVCGSVDVLSGKLVMKNGKDTIIYEKYGSMLRRRVNLTGHEVLFQNIASVTFIRNGQAITISMKDIKGKEYKGSIHSFVNWEGG</sequence>
<dbReference type="OrthoDB" id="2361316at2"/>
<accession>A0A3D8GLN5</accession>
<dbReference type="NCBIfam" id="NF041002">
    <property type="entry name" value="pilin_ComGF"/>
    <property type="match status" value="1"/>
</dbReference>
<dbReference type="Pfam" id="PF15980">
    <property type="entry name" value="ComGF"/>
    <property type="match status" value="1"/>
</dbReference>
<feature type="transmembrane region" description="Helical" evidence="1">
    <location>
        <begin position="36"/>
        <end position="57"/>
    </location>
</feature>
<evidence type="ECO:0000313" key="2">
    <source>
        <dbReference type="EMBL" id="RDU35129.1"/>
    </source>
</evidence>
<comment type="caution">
    <text evidence="2">The sequence shown here is derived from an EMBL/GenBank/DDBJ whole genome shotgun (WGS) entry which is preliminary data.</text>
</comment>
<dbReference type="AlphaFoldDB" id="A0A3D8GLN5"/>
<reference evidence="2 3" key="1">
    <citation type="submission" date="2018-07" db="EMBL/GenBank/DDBJ databases">
        <title>Bacillus sp. YLB-04 draft genome sequence.</title>
        <authorList>
            <person name="Yu L."/>
            <person name="Tang X."/>
        </authorList>
    </citation>
    <scope>NUCLEOTIDE SEQUENCE [LARGE SCALE GENOMIC DNA]</scope>
    <source>
        <strain evidence="2 3">YLB-04</strain>
    </source>
</reference>
<keyword evidence="1" id="KW-1133">Transmembrane helix</keyword>
<keyword evidence="1" id="KW-0812">Transmembrane</keyword>
<evidence type="ECO:0000313" key="3">
    <source>
        <dbReference type="Proteomes" id="UP000257144"/>
    </source>
</evidence>
<evidence type="ECO:0000256" key="1">
    <source>
        <dbReference type="SAM" id="Phobius"/>
    </source>
</evidence>
<dbReference type="InterPro" id="IPR016977">
    <property type="entry name" value="ComGF"/>
</dbReference>
<gene>
    <name evidence="2" type="ORF">DRW41_19455</name>
</gene>
<dbReference type="Proteomes" id="UP000257144">
    <property type="component" value="Unassembled WGS sequence"/>
</dbReference>
<keyword evidence="3" id="KW-1185">Reference proteome</keyword>
<proteinExistence type="predicted"/>
<protein>
    <submittedName>
        <fullName evidence="2">Competence protein comGF</fullName>
    </submittedName>
</protein>